<feature type="transmembrane region" description="Helical" evidence="1">
    <location>
        <begin position="6"/>
        <end position="26"/>
    </location>
</feature>
<name>A0A345XK22_9ACTN</name>
<proteinExistence type="predicted"/>
<keyword evidence="3" id="KW-1185">Reference proteome</keyword>
<dbReference type="AlphaFoldDB" id="A0A345XK22"/>
<reference evidence="2 3" key="1">
    <citation type="submission" date="2018-07" db="EMBL/GenBank/DDBJ databases">
        <title>Draft genome of the type strain Streptomyces armeniacus ATCC 15676.</title>
        <authorList>
            <person name="Labana P."/>
            <person name="Gosse J.T."/>
            <person name="Boddy C.N."/>
        </authorList>
    </citation>
    <scope>NUCLEOTIDE SEQUENCE [LARGE SCALE GENOMIC DNA]</scope>
    <source>
        <strain evidence="2 3">ATCC 15676</strain>
    </source>
</reference>
<dbReference type="KEGG" id="sarm:DVA86_04310"/>
<feature type="transmembrane region" description="Helical" evidence="1">
    <location>
        <begin position="62"/>
        <end position="79"/>
    </location>
</feature>
<accession>A0A345XK22</accession>
<keyword evidence="1" id="KW-0472">Membrane</keyword>
<gene>
    <name evidence="2" type="ORF">DVA86_04310</name>
</gene>
<dbReference type="Pfam" id="PF17197">
    <property type="entry name" value="DUF5134"/>
    <property type="match status" value="1"/>
</dbReference>
<dbReference type="InterPro" id="IPR033458">
    <property type="entry name" value="DUF5134"/>
</dbReference>
<organism evidence="2 3">
    <name type="scientific">Streptomyces armeniacus</name>
    <dbReference type="NCBI Taxonomy" id="83291"/>
    <lineage>
        <taxon>Bacteria</taxon>
        <taxon>Bacillati</taxon>
        <taxon>Actinomycetota</taxon>
        <taxon>Actinomycetes</taxon>
        <taxon>Kitasatosporales</taxon>
        <taxon>Streptomycetaceae</taxon>
        <taxon>Streptomyces</taxon>
    </lineage>
</organism>
<evidence type="ECO:0000313" key="2">
    <source>
        <dbReference type="EMBL" id="AXK31988.1"/>
    </source>
</evidence>
<keyword evidence="1" id="KW-1133">Transmembrane helix</keyword>
<feature type="transmembrane region" description="Helical" evidence="1">
    <location>
        <begin position="91"/>
        <end position="111"/>
    </location>
</feature>
<keyword evidence="1" id="KW-0812">Transmembrane</keyword>
<feature type="transmembrane region" description="Helical" evidence="1">
    <location>
        <begin position="117"/>
        <end position="138"/>
    </location>
</feature>
<dbReference type="RefSeq" id="WP_208875922.1">
    <property type="nucleotide sequence ID" value="NZ_CP031320.1"/>
</dbReference>
<sequence length="188" mass="18540">MHGPAVVSWLLVAVCGTTGAYCLTRIRSGSPARRRTSGLEAAMGLGMAAMALPAGVAAVPPLALTALFGAVTVWALCGLRTAGAHCLHHALEAAAMVYMALVMETAAGGGLHDGHSAAPGGLPALTGVLLAYFAVYALRTGTRVIPAAVAGAPVPPAGRGPEPGRPPGLADACGLALALGSFAMLLTL</sequence>
<dbReference type="Proteomes" id="UP000254425">
    <property type="component" value="Chromosome"/>
</dbReference>
<dbReference type="EMBL" id="CP031320">
    <property type="protein sequence ID" value="AXK31988.1"/>
    <property type="molecule type" value="Genomic_DNA"/>
</dbReference>
<evidence type="ECO:0000313" key="3">
    <source>
        <dbReference type="Proteomes" id="UP000254425"/>
    </source>
</evidence>
<evidence type="ECO:0000256" key="1">
    <source>
        <dbReference type="SAM" id="Phobius"/>
    </source>
</evidence>
<feature type="transmembrane region" description="Helical" evidence="1">
    <location>
        <begin position="38"/>
        <end position="56"/>
    </location>
</feature>
<protein>
    <submittedName>
        <fullName evidence="2">DUF5134 domain-containing protein</fullName>
    </submittedName>
</protein>